<comment type="caution">
    <text evidence="3">The sequence shown here is derived from an EMBL/GenBank/DDBJ whole genome shotgun (WGS) entry which is preliminary data.</text>
</comment>
<evidence type="ECO:0000256" key="2">
    <source>
        <dbReference type="SAM" id="SignalP"/>
    </source>
</evidence>
<keyword evidence="1" id="KW-0802">TPR repeat</keyword>
<dbReference type="AlphaFoldDB" id="A0A437MB14"/>
<feature type="chain" id="PRO_5019055049" evidence="2">
    <location>
        <begin position="21"/>
        <end position="556"/>
    </location>
</feature>
<dbReference type="PANTHER" id="PTHR12558">
    <property type="entry name" value="CELL DIVISION CYCLE 16,23,27"/>
    <property type="match status" value="1"/>
</dbReference>
<feature type="signal peptide" evidence="2">
    <location>
        <begin position="1"/>
        <end position="20"/>
    </location>
</feature>
<dbReference type="Proteomes" id="UP000282971">
    <property type="component" value="Unassembled WGS sequence"/>
</dbReference>
<dbReference type="PROSITE" id="PS50005">
    <property type="entry name" value="TPR"/>
    <property type="match status" value="1"/>
</dbReference>
<evidence type="ECO:0000256" key="1">
    <source>
        <dbReference type="PROSITE-ProRule" id="PRU00339"/>
    </source>
</evidence>
<dbReference type="SUPFAM" id="SSF48452">
    <property type="entry name" value="TPR-like"/>
    <property type="match status" value="2"/>
</dbReference>
<sequence>MKFGPIAIVTACMTAVPVHALTIDPVAAEHRLYVQARLADASGLPEMAAQNYGRLLAEAPGDKGLALRAYRQALTAGDFKLASKAAGELDKIGALPADGTLLLLSDAVTAKDWGKARTLCDRIDKEMLFSFLLPVIRGWIAVGAGDAHPLRAMDTPGQSQLANSYARDHRILIALVAGKRDEAIKSMRDLIAQGDVRSLRLRLAVAAFVAKEGDKTTALSLLDGRAPELEAARTRLAAGKTLPGAIDDPADGLAELFTQLAVDVKSGGRSPVSLQLARLATYVAPANTGARIAAADLLSGAEYRDSALKLIDGVSPDDPLYDAARQVRTSILTAKGDKQAVLAELQRVAAQPTATPSNFADLGQILSDLNRPQDAAAAYGRAVAMNKAAGTPNWVYLFLMASTLDEAGQWPAAKAALAEANAIDPAQAIVLNYLGYGMLEHGEDLAMAQVYIERASALDPSDAAISDSLGWLYYKRGNYAGAIAALERAIVADPSEPVMHDHLGDAYWAVGRRIEARYAWRAALIHAEPGDVARINRKLADGMDSPAPTKTTSARP</sequence>
<protein>
    <submittedName>
        <fullName evidence="3">Tetratricopeptide repeat protein</fullName>
    </submittedName>
</protein>
<dbReference type="SMART" id="SM00028">
    <property type="entry name" value="TPR"/>
    <property type="match status" value="4"/>
</dbReference>
<dbReference type="OrthoDB" id="9766710at2"/>
<dbReference type="Pfam" id="PF13414">
    <property type="entry name" value="TPR_11"/>
    <property type="match status" value="1"/>
</dbReference>
<organism evidence="3 4">
    <name type="scientific">Sphingomonas crocodyli</name>
    <dbReference type="NCBI Taxonomy" id="1979270"/>
    <lineage>
        <taxon>Bacteria</taxon>
        <taxon>Pseudomonadati</taxon>
        <taxon>Pseudomonadota</taxon>
        <taxon>Alphaproteobacteria</taxon>
        <taxon>Sphingomonadales</taxon>
        <taxon>Sphingomonadaceae</taxon>
        <taxon>Sphingomonas</taxon>
    </lineage>
</organism>
<dbReference type="InterPro" id="IPR019734">
    <property type="entry name" value="TPR_rpt"/>
</dbReference>
<name>A0A437MB14_9SPHN</name>
<accession>A0A437MB14</accession>
<dbReference type="RefSeq" id="WP_127744415.1">
    <property type="nucleotide sequence ID" value="NZ_SACN01000001.1"/>
</dbReference>
<evidence type="ECO:0000313" key="4">
    <source>
        <dbReference type="Proteomes" id="UP000282971"/>
    </source>
</evidence>
<proteinExistence type="predicted"/>
<keyword evidence="4" id="KW-1185">Reference proteome</keyword>
<reference evidence="3 4" key="1">
    <citation type="submission" date="2019-01" db="EMBL/GenBank/DDBJ databases">
        <authorList>
            <person name="Chen W.-M."/>
        </authorList>
    </citation>
    <scope>NUCLEOTIDE SEQUENCE [LARGE SCALE GENOMIC DNA]</scope>
    <source>
        <strain evidence="3 4">CCP-7</strain>
    </source>
</reference>
<dbReference type="EMBL" id="SACN01000001">
    <property type="protein sequence ID" value="RVT94840.1"/>
    <property type="molecule type" value="Genomic_DNA"/>
</dbReference>
<evidence type="ECO:0000313" key="3">
    <source>
        <dbReference type="EMBL" id="RVT94840.1"/>
    </source>
</evidence>
<dbReference type="Gene3D" id="1.25.40.10">
    <property type="entry name" value="Tetratricopeptide repeat domain"/>
    <property type="match status" value="1"/>
</dbReference>
<feature type="repeat" description="TPR" evidence="1">
    <location>
        <begin position="463"/>
        <end position="496"/>
    </location>
</feature>
<dbReference type="PANTHER" id="PTHR12558:SF33">
    <property type="entry name" value="BLL7664 PROTEIN"/>
    <property type="match status" value="1"/>
</dbReference>
<keyword evidence="2" id="KW-0732">Signal</keyword>
<gene>
    <name evidence="3" type="ORF">EOD43_13790</name>
</gene>
<dbReference type="InterPro" id="IPR011990">
    <property type="entry name" value="TPR-like_helical_dom_sf"/>
</dbReference>